<accession>A0A450V0R3</accession>
<dbReference type="EMBL" id="CAADFF010000117">
    <property type="protein sequence ID" value="VFJ98276.1"/>
    <property type="molecule type" value="Genomic_DNA"/>
</dbReference>
<dbReference type="Pfam" id="PF00668">
    <property type="entry name" value="Condensation"/>
    <property type="match status" value="1"/>
</dbReference>
<organism evidence="2">
    <name type="scientific">Candidatus Kentrum sp. LFY</name>
    <dbReference type="NCBI Taxonomy" id="2126342"/>
    <lineage>
        <taxon>Bacteria</taxon>
        <taxon>Pseudomonadati</taxon>
        <taxon>Pseudomonadota</taxon>
        <taxon>Gammaproteobacteria</taxon>
        <taxon>Candidatus Kentrum</taxon>
    </lineage>
</organism>
<dbReference type="SUPFAM" id="SSF52777">
    <property type="entry name" value="CoA-dependent acyltransferases"/>
    <property type="match status" value="1"/>
</dbReference>
<protein>
    <submittedName>
        <fullName evidence="2">Condensation domain-containing protein</fullName>
    </submittedName>
</protein>
<dbReference type="AlphaFoldDB" id="A0A450V0R3"/>
<gene>
    <name evidence="2" type="ORF">BECKLFY1418B_GA0070995_11172</name>
</gene>
<dbReference type="InterPro" id="IPR001242">
    <property type="entry name" value="Condensation_dom"/>
</dbReference>
<sequence length="222" mass="25562">MANLTSSNEYPPLSANQQGLWSLEQRFPKQGLYNLNGAWRLPADISFFSLRSAVERLSARHPALRTTFSEREGKPLQIVHKNLPIDFREVHVEEDSDANVEEILETRTSQPLDLEKGPLARWVLISVKRQRPGFAIHGSPHHSRWLVDFCDDNRAWKTLPGRNGWIDTRTAFFEEELQAIHTRRSESTKIFFISCSSSQMSHHFTKHQFCFTDAQSCLVGSR</sequence>
<evidence type="ECO:0000259" key="1">
    <source>
        <dbReference type="Pfam" id="PF00668"/>
    </source>
</evidence>
<dbReference type="Gene3D" id="3.30.559.10">
    <property type="entry name" value="Chloramphenicol acetyltransferase-like domain"/>
    <property type="match status" value="1"/>
</dbReference>
<reference evidence="2" key="1">
    <citation type="submission" date="2019-02" db="EMBL/GenBank/DDBJ databases">
        <authorList>
            <person name="Gruber-Vodicka R. H."/>
            <person name="Seah K. B. B."/>
        </authorList>
    </citation>
    <scope>NUCLEOTIDE SEQUENCE</scope>
    <source>
        <strain evidence="2">BECK_M7</strain>
    </source>
</reference>
<evidence type="ECO:0000313" key="2">
    <source>
        <dbReference type="EMBL" id="VFJ98276.1"/>
    </source>
</evidence>
<name>A0A450V0R3_9GAMM</name>
<feature type="domain" description="Condensation" evidence="1">
    <location>
        <begin position="12"/>
        <end position="131"/>
    </location>
</feature>
<dbReference type="InterPro" id="IPR023213">
    <property type="entry name" value="CAT-like_dom_sf"/>
</dbReference>
<dbReference type="GO" id="GO:0003824">
    <property type="term" value="F:catalytic activity"/>
    <property type="evidence" value="ECO:0007669"/>
    <property type="project" value="InterPro"/>
</dbReference>
<proteinExistence type="predicted"/>